<dbReference type="AlphaFoldDB" id="A0A081B9U0"/>
<feature type="transmembrane region" description="Helical" evidence="1">
    <location>
        <begin position="32"/>
        <end position="52"/>
    </location>
</feature>
<dbReference type="RefSeq" id="WP_045444699.1">
    <property type="nucleotide sequence ID" value="NZ_BBIO01000005.1"/>
</dbReference>
<name>A0A081B9U0_9HYPH</name>
<proteinExistence type="predicted"/>
<keyword evidence="1" id="KW-0472">Membrane</keyword>
<feature type="transmembrane region" description="Helical" evidence="1">
    <location>
        <begin position="112"/>
        <end position="135"/>
    </location>
</feature>
<keyword evidence="1" id="KW-1133">Transmembrane helix</keyword>
<comment type="caution">
    <text evidence="2">The sequence shown here is derived from an EMBL/GenBank/DDBJ whole genome shotgun (WGS) entry which is preliminary data.</text>
</comment>
<dbReference type="Pfam" id="PF14108">
    <property type="entry name" value="ABA4-like"/>
    <property type="match status" value="1"/>
</dbReference>
<keyword evidence="3" id="KW-1185">Reference proteome</keyword>
<keyword evidence="1" id="KW-0812">Transmembrane</keyword>
<protein>
    <submittedName>
        <fullName evidence="2">Conserved protein</fullName>
    </submittedName>
</protein>
<dbReference type="InterPro" id="IPR025461">
    <property type="entry name" value="ABA4-like"/>
</dbReference>
<reference evidence="2 3" key="1">
    <citation type="submission" date="2014-07" db="EMBL/GenBank/DDBJ databases">
        <title>Tepidicaulis marinum gen. nov., sp. nov., a novel marine bacterium denitrifying nitrate to nitrous oxide strictly under microaerobic conditions.</title>
        <authorList>
            <person name="Takeuchi M."/>
            <person name="Yamagishi T."/>
            <person name="Kamagata Y."/>
            <person name="Oshima K."/>
            <person name="Hattori M."/>
            <person name="Katayama T."/>
            <person name="Hanada S."/>
            <person name="Tamaki H."/>
            <person name="Marumo K."/>
            <person name="Maeda H."/>
            <person name="Nedachi M."/>
            <person name="Iwasaki W."/>
            <person name="Suwa Y."/>
            <person name="Sakata S."/>
        </authorList>
    </citation>
    <scope>NUCLEOTIDE SEQUENCE [LARGE SCALE GENOMIC DNA]</scope>
    <source>
        <strain evidence="2 3">MA2</strain>
    </source>
</reference>
<sequence>MTPDAIFLIATYGLVPFWLLLVVLPRWSGTQFLVHSALLPLIFGCLYTYYLAVASFGGGQPEGASFGTLAGVMIFFQMPEAALAGWLHYLLFDLFIGAWEARDAQRRGMSHWLVIPCLVFTWLAGPLGLLLYIVLRAVSGKGGWRLQPADTPA</sequence>
<organism evidence="2 3">
    <name type="scientific">Tepidicaulis marinus</name>
    <dbReference type="NCBI Taxonomy" id="1333998"/>
    <lineage>
        <taxon>Bacteria</taxon>
        <taxon>Pseudomonadati</taxon>
        <taxon>Pseudomonadota</taxon>
        <taxon>Alphaproteobacteria</taxon>
        <taxon>Hyphomicrobiales</taxon>
        <taxon>Parvibaculaceae</taxon>
        <taxon>Tepidicaulis</taxon>
    </lineage>
</organism>
<dbReference type="eggNOG" id="ENOG5032Z94">
    <property type="taxonomic scope" value="Bacteria"/>
</dbReference>
<evidence type="ECO:0000256" key="1">
    <source>
        <dbReference type="SAM" id="Phobius"/>
    </source>
</evidence>
<dbReference type="STRING" id="1333998.M2A_1307"/>
<gene>
    <name evidence="2" type="ORF">M2A_1307</name>
</gene>
<accession>A0A081B9U0</accession>
<dbReference type="Proteomes" id="UP000028702">
    <property type="component" value="Unassembled WGS sequence"/>
</dbReference>
<feature type="transmembrane region" description="Helical" evidence="1">
    <location>
        <begin position="6"/>
        <end position="25"/>
    </location>
</feature>
<evidence type="ECO:0000313" key="2">
    <source>
        <dbReference type="EMBL" id="GAK44808.1"/>
    </source>
</evidence>
<feature type="transmembrane region" description="Helical" evidence="1">
    <location>
        <begin position="64"/>
        <end position="91"/>
    </location>
</feature>
<evidence type="ECO:0000313" key="3">
    <source>
        <dbReference type="Proteomes" id="UP000028702"/>
    </source>
</evidence>
<dbReference type="EMBL" id="BBIO01000005">
    <property type="protein sequence ID" value="GAK44808.1"/>
    <property type="molecule type" value="Genomic_DNA"/>
</dbReference>